<protein>
    <submittedName>
        <fullName evidence="2">DUF4928 domain-containing protein</fullName>
    </submittedName>
</protein>
<evidence type="ECO:0000256" key="1">
    <source>
        <dbReference type="ARBA" id="ARBA00023127"/>
    </source>
</evidence>
<reference evidence="2" key="1">
    <citation type="journal article" date="2020" name="mSystems">
        <title>Genome- and Community-Level Interaction Insights into Carbon Utilization and Element Cycling Functions of Hydrothermarchaeota in Hydrothermal Sediment.</title>
        <authorList>
            <person name="Zhou Z."/>
            <person name="Liu Y."/>
            <person name="Xu W."/>
            <person name="Pan J."/>
            <person name="Luo Z.H."/>
            <person name="Li M."/>
        </authorList>
    </citation>
    <scope>NUCLEOTIDE SEQUENCE [LARGE SCALE GENOMIC DNA]</scope>
    <source>
        <strain evidence="2">SpSt-776</strain>
    </source>
</reference>
<dbReference type="PROSITE" id="PS00292">
    <property type="entry name" value="CYCLINS"/>
    <property type="match status" value="1"/>
</dbReference>
<dbReference type="AlphaFoldDB" id="A0A7C3SKA0"/>
<sequence length="317" mass="35948">MAVSVTQSERIKRETRKILSDWLESCTRRGRVSRNTIAIGIVVLDHLRRSCPLSRDQVISQGGEISGARSGLVKTLENYGIPSSYLKEVTTRQGHQDGQRLLDQLQWGKELGEIPAEERDRFLLECIEDLKKFADEWLGRQSLKFDVDRRQAPTTWVNIIIENAKGRSGGVVEQHLVGAKLERRFMDLSIPNHPAHAGDRQTERAGDFEISRLVYHVTSAPSRNVLQKCAGNVKVGLFPVLLVPRDQENKAQILAQEEGIDNELTITSIEDFIALNIIELATDENKDFFTVLKEIVEIYNRRLSEVETDLSLQIEVH</sequence>
<dbReference type="Pfam" id="PF16280">
    <property type="entry name" value="DUF4928"/>
    <property type="match status" value="1"/>
</dbReference>
<evidence type="ECO:0000313" key="2">
    <source>
        <dbReference type="EMBL" id="HGB14485.1"/>
    </source>
</evidence>
<dbReference type="EMBL" id="DTHB01000035">
    <property type="protein sequence ID" value="HGB14485.1"/>
    <property type="molecule type" value="Genomic_DNA"/>
</dbReference>
<dbReference type="InterPro" id="IPR032564">
    <property type="entry name" value="DUF4928"/>
</dbReference>
<proteinExistence type="predicted"/>
<comment type="caution">
    <text evidence="2">The sequence shown here is derived from an EMBL/GenBank/DDBJ whole genome shotgun (WGS) entry which is preliminary data.</text>
</comment>
<keyword evidence="1" id="KW-0195">Cyclin</keyword>
<gene>
    <name evidence="2" type="ORF">ENV62_04505</name>
</gene>
<organism evidence="2">
    <name type="scientific">Desulfobacca acetoxidans</name>
    <dbReference type="NCBI Taxonomy" id="60893"/>
    <lineage>
        <taxon>Bacteria</taxon>
        <taxon>Pseudomonadati</taxon>
        <taxon>Thermodesulfobacteriota</taxon>
        <taxon>Desulfobaccia</taxon>
        <taxon>Desulfobaccales</taxon>
        <taxon>Desulfobaccaceae</taxon>
        <taxon>Desulfobacca</taxon>
    </lineage>
</organism>
<accession>A0A7C3SKA0</accession>
<dbReference type="InterPro" id="IPR048258">
    <property type="entry name" value="Cyclins_cyclin-box"/>
</dbReference>
<name>A0A7C3SKA0_9BACT</name>